<dbReference type="AlphaFoldDB" id="A0A645B0B9"/>
<comment type="caution">
    <text evidence="1">The sequence shown here is derived from an EMBL/GenBank/DDBJ whole genome shotgun (WGS) entry which is preliminary data.</text>
</comment>
<gene>
    <name evidence="1" type="ORF">SDC9_105319</name>
</gene>
<dbReference type="EMBL" id="VSSQ01016789">
    <property type="protein sequence ID" value="MPM58488.1"/>
    <property type="molecule type" value="Genomic_DNA"/>
</dbReference>
<evidence type="ECO:0000313" key="1">
    <source>
        <dbReference type="EMBL" id="MPM58488.1"/>
    </source>
</evidence>
<proteinExistence type="predicted"/>
<name>A0A645B0B9_9ZZZZ</name>
<organism evidence="1">
    <name type="scientific">bioreactor metagenome</name>
    <dbReference type="NCBI Taxonomy" id="1076179"/>
    <lineage>
        <taxon>unclassified sequences</taxon>
        <taxon>metagenomes</taxon>
        <taxon>ecological metagenomes</taxon>
    </lineage>
</organism>
<sequence length="89" mass="9746">MSVKQFSVISAMLWAIIASGALQFPNPSLDEDVANIGVPDGWKIPKTTAVKLVTDKVTHGRKAARFDDGYVLMFCDLEEQNLPGLNLQI</sequence>
<protein>
    <submittedName>
        <fullName evidence="1">Uncharacterized protein</fullName>
    </submittedName>
</protein>
<accession>A0A645B0B9</accession>
<reference evidence="1" key="1">
    <citation type="submission" date="2019-08" db="EMBL/GenBank/DDBJ databases">
        <authorList>
            <person name="Kucharzyk K."/>
            <person name="Murdoch R.W."/>
            <person name="Higgins S."/>
            <person name="Loffler F."/>
        </authorList>
    </citation>
    <scope>NUCLEOTIDE SEQUENCE</scope>
</reference>